<keyword evidence="4" id="KW-1185">Reference proteome</keyword>
<dbReference type="InterPro" id="IPR052179">
    <property type="entry name" value="DD-CPase-like"/>
</dbReference>
<evidence type="ECO:0000259" key="2">
    <source>
        <dbReference type="Pfam" id="PF02557"/>
    </source>
</evidence>
<reference evidence="3" key="1">
    <citation type="submission" date="2020-10" db="EMBL/GenBank/DDBJ databases">
        <authorList>
            <person name="Castelo-Branco R."/>
            <person name="Eusebio N."/>
            <person name="Adriana R."/>
            <person name="Vieira A."/>
            <person name="Brugerolle De Fraissinette N."/>
            <person name="Rezende De Castro R."/>
            <person name="Schneider M.P."/>
            <person name="Vasconcelos V."/>
            <person name="Leao P.N."/>
        </authorList>
    </citation>
    <scope>NUCLEOTIDE SEQUENCE</scope>
    <source>
        <strain evidence="3">LEGE 07310</strain>
    </source>
</reference>
<dbReference type="PROSITE" id="PS51318">
    <property type="entry name" value="TAT"/>
    <property type="match status" value="1"/>
</dbReference>
<dbReference type="Proteomes" id="UP000636505">
    <property type="component" value="Unassembled WGS sequence"/>
</dbReference>
<evidence type="ECO:0000256" key="1">
    <source>
        <dbReference type="SAM" id="Phobius"/>
    </source>
</evidence>
<dbReference type="InterPro" id="IPR009045">
    <property type="entry name" value="Zn_M74/Hedgehog-like"/>
</dbReference>
<feature type="domain" description="D-alanyl-D-alanine carboxypeptidase-like core" evidence="2">
    <location>
        <begin position="118"/>
        <end position="247"/>
    </location>
</feature>
<dbReference type="InterPro" id="IPR003709">
    <property type="entry name" value="VanY-like_core_dom"/>
</dbReference>
<evidence type="ECO:0000313" key="4">
    <source>
        <dbReference type="Proteomes" id="UP000636505"/>
    </source>
</evidence>
<dbReference type="RefSeq" id="WP_193912319.1">
    <property type="nucleotide sequence ID" value="NZ_JADEXG010000112.1"/>
</dbReference>
<gene>
    <name evidence="3" type="ORF">IQ241_24495</name>
</gene>
<dbReference type="InterPro" id="IPR006311">
    <property type="entry name" value="TAT_signal"/>
</dbReference>
<keyword evidence="1" id="KW-0472">Membrane</keyword>
<protein>
    <submittedName>
        <fullName evidence="3">D-alanyl-D-alanine carboxypeptidase family protein</fullName>
    </submittedName>
</protein>
<feature type="transmembrane region" description="Helical" evidence="1">
    <location>
        <begin position="31"/>
        <end position="52"/>
    </location>
</feature>
<keyword evidence="3" id="KW-0378">Hydrolase</keyword>
<accession>A0A8J7AX10</accession>
<dbReference type="Pfam" id="PF02557">
    <property type="entry name" value="VanY"/>
    <property type="match status" value="1"/>
</dbReference>
<dbReference type="Gene3D" id="3.30.1380.10">
    <property type="match status" value="1"/>
</dbReference>
<evidence type="ECO:0000313" key="3">
    <source>
        <dbReference type="EMBL" id="MBE9080409.1"/>
    </source>
</evidence>
<dbReference type="CDD" id="cd14852">
    <property type="entry name" value="LD-carboxypeptidase"/>
    <property type="match status" value="1"/>
</dbReference>
<keyword evidence="1" id="KW-1133">Transmembrane helix</keyword>
<organism evidence="3 4">
    <name type="scientific">Vasconcelosia minhoensis LEGE 07310</name>
    <dbReference type="NCBI Taxonomy" id="915328"/>
    <lineage>
        <taxon>Bacteria</taxon>
        <taxon>Bacillati</taxon>
        <taxon>Cyanobacteriota</taxon>
        <taxon>Cyanophyceae</taxon>
        <taxon>Nodosilineales</taxon>
        <taxon>Cymatolegaceae</taxon>
        <taxon>Vasconcelosia</taxon>
        <taxon>Vasconcelosia minhoensis</taxon>
    </lineage>
</organism>
<proteinExistence type="predicted"/>
<name>A0A8J7AX10_9CYAN</name>
<dbReference type="InterPro" id="IPR058193">
    <property type="entry name" value="VanY/YodJ_core_dom"/>
</dbReference>
<dbReference type="GO" id="GO:0006508">
    <property type="term" value="P:proteolysis"/>
    <property type="evidence" value="ECO:0007669"/>
    <property type="project" value="InterPro"/>
</dbReference>
<dbReference type="PANTHER" id="PTHR34385:SF1">
    <property type="entry name" value="PEPTIDOGLYCAN L-ALANYL-D-GLUTAMATE ENDOPEPTIDASE CWLK"/>
    <property type="match status" value="1"/>
</dbReference>
<keyword evidence="1" id="KW-0812">Transmembrane</keyword>
<keyword evidence="3" id="KW-0645">Protease</keyword>
<dbReference type="EMBL" id="JADEXG010000112">
    <property type="protein sequence ID" value="MBE9080409.1"/>
    <property type="molecule type" value="Genomic_DNA"/>
</dbReference>
<sequence>MNTPPPVDDIPEAHREALLNPAAKPSRRRWLWLWLPLGLAAAAGIGTIQFLWPLATANVAEQALESSAEPLPGSALEAGSSGSAARGAVEPDTLLGHRRYPEADASTLVPFKSDGTVLLQPAAAEKLTSMVAQAKQDGVKLGVISGFRTFEDQNYLFFDVKAERGETPQVRADVSAPPGYSEHHTGYAVDFIDLTQPQTNLEPSFEQTPAFQWLRQNAAYYGFELSFPPDNPQALSYEPWHWRFVGDQESLETFYRSDYRSNQ</sequence>
<dbReference type="PANTHER" id="PTHR34385">
    <property type="entry name" value="D-ALANYL-D-ALANINE CARBOXYPEPTIDASE"/>
    <property type="match status" value="1"/>
</dbReference>
<dbReference type="AlphaFoldDB" id="A0A8J7AX10"/>
<comment type="caution">
    <text evidence="3">The sequence shown here is derived from an EMBL/GenBank/DDBJ whole genome shotgun (WGS) entry which is preliminary data.</text>
</comment>
<keyword evidence="3" id="KW-0121">Carboxypeptidase</keyword>
<dbReference type="SUPFAM" id="SSF55166">
    <property type="entry name" value="Hedgehog/DD-peptidase"/>
    <property type="match status" value="1"/>
</dbReference>
<dbReference type="GO" id="GO:0004180">
    <property type="term" value="F:carboxypeptidase activity"/>
    <property type="evidence" value="ECO:0007669"/>
    <property type="project" value="UniProtKB-KW"/>
</dbReference>